<dbReference type="InterPro" id="IPR011324">
    <property type="entry name" value="Cytotoxic_necrot_fac-like_cat"/>
</dbReference>
<dbReference type="EMBL" id="JABBGA010000024">
    <property type="protein sequence ID" value="NML28306.1"/>
    <property type="molecule type" value="Genomic_DNA"/>
</dbReference>
<dbReference type="GO" id="GO:0006935">
    <property type="term" value="P:chemotaxis"/>
    <property type="evidence" value="ECO:0007669"/>
    <property type="project" value="UniProtKB-UniRule"/>
</dbReference>
<dbReference type="HAMAP" id="MF_01440">
    <property type="entry name" value="CheD"/>
    <property type="match status" value="1"/>
</dbReference>
<dbReference type="InterPro" id="IPR038592">
    <property type="entry name" value="CheD-like_sf"/>
</dbReference>
<evidence type="ECO:0000313" key="5">
    <source>
        <dbReference type="Proteomes" id="UP000580043"/>
    </source>
</evidence>
<gene>
    <name evidence="3 4" type="primary">cheD</name>
    <name evidence="4" type="ORF">HHL15_21310</name>
</gene>
<comment type="caution">
    <text evidence="4">The sequence shown here is derived from an EMBL/GenBank/DDBJ whole genome shotgun (WGS) entry which is preliminary data.</text>
</comment>
<organism evidence="4 5">
    <name type="scientific">Zoogloea dura</name>
    <dbReference type="NCBI Taxonomy" id="2728840"/>
    <lineage>
        <taxon>Bacteria</taxon>
        <taxon>Pseudomonadati</taxon>
        <taxon>Pseudomonadota</taxon>
        <taxon>Betaproteobacteria</taxon>
        <taxon>Rhodocyclales</taxon>
        <taxon>Zoogloeaceae</taxon>
        <taxon>Zoogloea</taxon>
    </lineage>
</organism>
<dbReference type="CDD" id="cd16352">
    <property type="entry name" value="CheD"/>
    <property type="match status" value="1"/>
</dbReference>
<evidence type="ECO:0000256" key="2">
    <source>
        <dbReference type="ARBA" id="ARBA00022801"/>
    </source>
</evidence>
<dbReference type="AlphaFoldDB" id="A0A848GC32"/>
<keyword evidence="4" id="KW-0675">Receptor</keyword>
<comment type="catalytic activity">
    <reaction evidence="3">
        <text>L-glutaminyl-[protein] + H2O = L-glutamyl-[protein] + NH4(+)</text>
        <dbReference type="Rhea" id="RHEA:16441"/>
        <dbReference type="Rhea" id="RHEA-COMP:10207"/>
        <dbReference type="Rhea" id="RHEA-COMP:10208"/>
        <dbReference type="ChEBI" id="CHEBI:15377"/>
        <dbReference type="ChEBI" id="CHEBI:28938"/>
        <dbReference type="ChEBI" id="CHEBI:29973"/>
        <dbReference type="ChEBI" id="CHEBI:30011"/>
        <dbReference type="EC" id="3.5.1.44"/>
    </reaction>
</comment>
<keyword evidence="1 3" id="KW-0145">Chemotaxis</keyword>
<protein>
    <recommendedName>
        <fullName evidence="3">Probable chemoreceptor glutamine deamidase CheD</fullName>
        <ecNumber evidence="3">3.5.1.44</ecNumber>
    </recommendedName>
</protein>
<comment type="similarity">
    <text evidence="3">Belongs to the CheD family.</text>
</comment>
<dbReference type="EC" id="3.5.1.44" evidence="3"/>
<dbReference type="Pfam" id="PF03975">
    <property type="entry name" value="CheD"/>
    <property type="match status" value="1"/>
</dbReference>
<comment type="function">
    <text evidence="3">Probably deamidates glutamine residues to glutamate on methyl-accepting chemotaxis receptors (MCPs), playing an important role in chemotaxis.</text>
</comment>
<name>A0A848GC32_9RHOO</name>
<dbReference type="SUPFAM" id="SSF64438">
    <property type="entry name" value="CNF1/YfiH-like putative cysteine hydrolases"/>
    <property type="match status" value="1"/>
</dbReference>
<dbReference type="NCBIfam" id="NF010013">
    <property type="entry name" value="PRK13487.1"/>
    <property type="match status" value="1"/>
</dbReference>
<dbReference type="GO" id="GO:0050568">
    <property type="term" value="F:protein-glutamine glutaminase activity"/>
    <property type="evidence" value="ECO:0007669"/>
    <property type="project" value="UniProtKB-UniRule"/>
</dbReference>
<keyword evidence="2 3" id="KW-0378">Hydrolase</keyword>
<dbReference type="InterPro" id="IPR005659">
    <property type="entry name" value="Chemorcpt_Glu_NH3ase_CheD"/>
</dbReference>
<keyword evidence="5" id="KW-1185">Reference proteome</keyword>
<dbReference type="Gene3D" id="3.30.1330.200">
    <property type="match status" value="1"/>
</dbReference>
<accession>A0A848GC32</accession>
<evidence type="ECO:0000256" key="3">
    <source>
        <dbReference type="HAMAP-Rule" id="MF_01440"/>
    </source>
</evidence>
<dbReference type="PANTHER" id="PTHR35147">
    <property type="entry name" value="CHEMORECEPTOR GLUTAMINE DEAMIDASE CHED-RELATED"/>
    <property type="match status" value="1"/>
</dbReference>
<sequence>MRRTCSVPSAVPCTKGRTHVHAEPGYLEHLATNRYFDRTFGCDAVKVLPGEYFVTTSDIVLVTVLGSCVTACVRDRDKGLGGMNHFMLPDNGGETNVLSSSARYGAYAMEVLLNHLLKLGARRSSLEAKVFGGGRVLASLSQAQVGEKNVDFVLDYLNTERIPVVAQDLLDIYPRKVYFFPISGRVMMKKLVRVKNDTLIAREREYEARLRRDNVQGDVELFG</sequence>
<evidence type="ECO:0000313" key="4">
    <source>
        <dbReference type="EMBL" id="NML28306.1"/>
    </source>
</evidence>
<reference evidence="4 5" key="1">
    <citation type="submission" date="2020-04" db="EMBL/GenBank/DDBJ databases">
        <title>Zoogloea sp. G-4-1-14 isolated from soil.</title>
        <authorList>
            <person name="Dahal R.H."/>
        </authorList>
    </citation>
    <scope>NUCLEOTIDE SEQUENCE [LARGE SCALE GENOMIC DNA]</scope>
    <source>
        <strain evidence="4 5">G-4-1-14</strain>
    </source>
</reference>
<evidence type="ECO:0000256" key="1">
    <source>
        <dbReference type="ARBA" id="ARBA00022500"/>
    </source>
</evidence>
<dbReference type="Proteomes" id="UP000580043">
    <property type="component" value="Unassembled WGS sequence"/>
</dbReference>
<proteinExistence type="inferred from homology"/>
<dbReference type="PANTHER" id="PTHR35147:SF2">
    <property type="entry name" value="CHEMORECEPTOR GLUTAMINE DEAMIDASE CHED-RELATED"/>
    <property type="match status" value="1"/>
</dbReference>